<dbReference type="CDD" id="cd02440">
    <property type="entry name" value="AdoMet_MTases"/>
    <property type="match status" value="1"/>
</dbReference>
<dbReference type="EC" id="2.1.1.190" evidence="7"/>
<gene>
    <name evidence="7" type="primary">rlmD</name>
    <name evidence="7" type="ORF">HCR03_15875</name>
</gene>
<feature type="active site" description="Nucleophile" evidence="4">
    <location>
        <position position="410"/>
    </location>
</feature>
<dbReference type="PROSITE" id="PS01230">
    <property type="entry name" value="TRMA_1"/>
    <property type="match status" value="1"/>
</dbReference>
<evidence type="ECO:0000259" key="6">
    <source>
        <dbReference type="PROSITE" id="PS50926"/>
    </source>
</evidence>
<feature type="binding site" evidence="4">
    <location>
        <position position="335"/>
    </location>
    <ligand>
        <name>S-adenosyl-L-methionine</name>
        <dbReference type="ChEBI" id="CHEBI:59789"/>
    </ligand>
</feature>
<dbReference type="Proteomes" id="UP000515909">
    <property type="component" value="Chromosome"/>
</dbReference>
<dbReference type="KEGG" id="cfem:HCR03_15875"/>
<evidence type="ECO:0000256" key="5">
    <source>
        <dbReference type="PROSITE-ProRule" id="PRU10015"/>
    </source>
</evidence>
<evidence type="ECO:0000256" key="2">
    <source>
        <dbReference type="ARBA" id="ARBA00022679"/>
    </source>
</evidence>
<dbReference type="EMBL" id="CP060286">
    <property type="protein sequence ID" value="QNK40145.1"/>
    <property type="molecule type" value="Genomic_DNA"/>
</dbReference>
<feature type="binding site" evidence="4">
    <location>
        <position position="383"/>
    </location>
    <ligand>
        <name>S-adenosyl-L-methionine</name>
        <dbReference type="ChEBI" id="CHEBI:59789"/>
    </ligand>
</feature>
<dbReference type="GO" id="GO:0070475">
    <property type="term" value="P:rRNA base methylation"/>
    <property type="evidence" value="ECO:0007669"/>
    <property type="project" value="TreeGrafter"/>
</dbReference>
<dbReference type="InterPro" id="IPR012340">
    <property type="entry name" value="NA-bd_OB-fold"/>
</dbReference>
<feature type="domain" description="TRAM" evidence="6">
    <location>
        <begin position="2"/>
        <end position="60"/>
    </location>
</feature>
<sequence>MELKKNQMIELDITGYTAEGNGVGRYNGIAVFVPHAAAGDRLSVKILKTAKTYAFGKIEKILSSSPDRIPVDCPQFSRCGGCVYRHVRYEAECKAKQQRVQDAIERIAGFHYTILNPIVRAENPDHYRNKAQLPVGGGPGGEISLGFYASHSHRIIDCGECLLQPQVFSAAAGAFREWEKRTREDVYDEKTGRGHIRHFFLRLAESTGEVMACVVVNGNGVHNEPELVELLKNNVPGLKSVVINSNRERTNVILGPKCRTIWGQDTITDELCGLKFRISPLSFYQVNRRQAERLYRLAAEYAGLTGGETILDLYCGTGTIGLSMAKNAGKVIGVEIIPQAVEDARQNAEENGIENAEFLCMDAAKAADMLKNRGEKPDVVILDPPRKGCDESLIDTVGKMAPQRVVYVSCDPETLSRDLKRFALRGYKTMQITPVDLFPRTAHVECVVLMTRVKE</sequence>
<dbReference type="Gene3D" id="2.40.50.1070">
    <property type="match status" value="1"/>
</dbReference>
<comment type="similarity">
    <text evidence="4">Belongs to the class I-like SAM-binding methyltransferase superfamily. RNA M5U methyltransferase family.</text>
</comment>
<dbReference type="InterPro" id="IPR030390">
    <property type="entry name" value="MeTrfase_TrmA_AS"/>
</dbReference>
<evidence type="ECO:0000256" key="4">
    <source>
        <dbReference type="PROSITE-ProRule" id="PRU01024"/>
    </source>
</evidence>
<evidence type="ECO:0000256" key="3">
    <source>
        <dbReference type="ARBA" id="ARBA00022691"/>
    </source>
</evidence>
<feature type="active site" evidence="5">
    <location>
        <position position="410"/>
    </location>
</feature>
<dbReference type="InterPro" id="IPR029063">
    <property type="entry name" value="SAM-dependent_MTases_sf"/>
</dbReference>
<keyword evidence="2 4" id="KW-0808">Transferase</keyword>
<dbReference type="SUPFAM" id="SSF50249">
    <property type="entry name" value="Nucleic acid-binding proteins"/>
    <property type="match status" value="1"/>
</dbReference>
<dbReference type="InterPro" id="IPR010280">
    <property type="entry name" value="U5_MeTrfase_fam"/>
</dbReference>
<dbReference type="InterPro" id="IPR002792">
    <property type="entry name" value="TRAM_dom"/>
</dbReference>
<protein>
    <submittedName>
        <fullName evidence="7">23S rRNA (Uracil(1939)-C(5))-methyltransferase RlmD</fullName>
        <ecNumber evidence="7">2.1.1.190</ecNumber>
    </submittedName>
</protein>
<dbReference type="Pfam" id="PF01938">
    <property type="entry name" value="TRAM"/>
    <property type="match status" value="1"/>
</dbReference>
<dbReference type="RefSeq" id="WP_187035318.1">
    <property type="nucleotide sequence ID" value="NZ_CP060286.1"/>
</dbReference>
<dbReference type="FunFam" id="3.40.50.150:FF:000009">
    <property type="entry name" value="23S rRNA (Uracil(1939)-C(5))-methyltransferase RlmD"/>
    <property type="match status" value="1"/>
</dbReference>
<dbReference type="AlphaFoldDB" id="A0A7G8T954"/>
<evidence type="ECO:0000313" key="8">
    <source>
        <dbReference type="Proteomes" id="UP000515909"/>
    </source>
</evidence>
<dbReference type="PANTHER" id="PTHR11061">
    <property type="entry name" value="RNA M5U METHYLTRANSFERASE"/>
    <property type="match status" value="1"/>
</dbReference>
<keyword evidence="1 4" id="KW-0489">Methyltransferase</keyword>
<dbReference type="Gene3D" id="2.40.50.140">
    <property type="entry name" value="Nucleic acid-binding proteins"/>
    <property type="match status" value="1"/>
</dbReference>
<feature type="binding site" evidence="4">
    <location>
        <position position="285"/>
    </location>
    <ligand>
        <name>S-adenosyl-L-methionine</name>
        <dbReference type="ChEBI" id="CHEBI:59789"/>
    </ligand>
</feature>
<keyword evidence="3 4" id="KW-0949">S-adenosyl-L-methionine</keyword>
<dbReference type="GO" id="GO:0070041">
    <property type="term" value="F:rRNA (uridine-C5-)-methyltransferase activity"/>
    <property type="evidence" value="ECO:0007669"/>
    <property type="project" value="TreeGrafter"/>
</dbReference>
<evidence type="ECO:0000313" key="7">
    <source>
        <dbReference type="EMBL" id="QNK40145.1"/>
    </source>
</evidence>
<dbReference type="Gene3D" id="3.40.50.150">
    <property type="entry name" value="Vaccinia Virus protein VP39"/>
    <property type="match status" value="1"/>
</dbReference>
<reference evidence="7 8" key="1">
    <citation type="submission" date="2020-08" db="EMBL/GenBank/DDBJ databases">
        <title>The isolate Caproiciproducens sp. 7D4C2 produces n-caproate at mildly acidic conditions from hexoses: genome and rBOX comparison with related strains and chain-elongating bacteria.</title>
        <authorList>
            <person name="Esquivel-Elizondo S."/>
            <person name="Bagci C."/>
            <person name="Temovska M."/>
            <person name="Jeon B.S."/>
            <person name="Bessarab I."/>
            <person name="Williams R.B.H."/>
            <person name="Huson D.H."/>
            <person name="Angenent L.T."/>
        </authorList>
    </citation>
    <scope>NUCLEOTIDE SEQUENCE [LARGE SCALE GENOMIC DNA]</scope>
    <source>
        <strain evidence="7 8">7D4C2</strain>
    </source>
</reference>
<dbReference type="Pfam" id="PF05958">
    <property type="entry name" value="tRNA_U5-meth_tr"/>
    <property type="match status" value="1"/>
</dbReference>
<dbReference type="NCBIfam" id="TIGR00479">
    <property type="entry name" value="rumA"/>
    <property type="match status" value="1"/>
</dbReference>
<dbReference type="FunFam" id="2.40.50.1070:FF:000003">
    <property type="entry name" value="23S rRNA (Uracil-5-)-methyltransferase RumA"/>
    <property type="match status" value="1"/>
</dbReference>
<dbReference type="PROSITE" id="PS51687">
    <property type="entry name" value="SAM_MT_RNA_M5U"/>
    <property type="match status" value="1"/>
</dbReference>
<dbReference type="PANTHER" id="PTHR11061:SF30">
    <property type="entry name" value="TRNA (URACIL(54)-C(5))-METHYLTRANSFERASE"/>
    <property type="match status" value="1"/>
</dbReference>
<evidence type="ECO:0000256" key="1">
    <source>
        <dbReference type="ARBA" id="ARBA00022603"/>
    </source>
</evidence>
<accession>A0A7G8T954</accession>
<dbReference type="SUPFAM" id="SSF53335">
    <property type="entry name" value="S-adenosyl-L-methionine-dependent methyltransferases"/>
    <property type="match status" value="1"/>
</dbReference>
<name>A0A7G8T954_9FIRM</name>
<dbReference type="PROSITE" id="PS50926">
    <property type="entry name" value="TRAM"/>
    <property type="match status" value="1"/>
</dbReference>
<proteinExistence type="inferred from homology"/>
<organism evidence="7 8">
    <name type="scientific">Caproicibacter fermentans</name>
    <dbReference type="NCBI Taxonomy" id="2576756"/>
    <lineage>
        <taxon>Bacteria</taxon>
        <taxon>Bacillati</taxon>
        <taxon>Bacillota</taxon>
        <taxon>Clostridia</taxon>
        <taxon>Eubacteriales</taxon>
        <taxon>Acutalibacteraceae</taxon>
        <taxon>Caproicibacter</taxon>
    </lineage>
</organism>
<feature type="binding site" evidence="4">
    <location>
        <position position="314"/>
    </location>
    <ligand>
        <name>S-adenosyl-L-methionine</name>
        <dbReference type="ChEBI" id="CHEBI:59789"/>
    </ligand>
</feature>